<dbReference type="InterPro" id="IPR024227">
    <property type="entry name" value="DUF3795"/>
</dbReference>
<proteinExistence type="predicted"/>
<organism evidence="1 2">
    <name type="scientific">Hydrogenoanaerobacterium saccharovorans</name>
    <dbReference type="NCBI Taxonomy" id="474960"/>
    <lineage>
        <taxon>Bacteria</taxon>
        <taxon>Bacillati</taxon>
        <taxon>Bacillota</taxon>
        <taxon>Clostridia</taxon>
        <taxon>Eubacteriales</taxon>
        <taxon>Oscillospiraceae</taxon>
        <taxon>Hydrogenoanaerobacterium</taxon>
    </lineage>
</organism>
<comment type="caution">
    <text evidence="1">The sequence shown here is derived from an EMBL/GenBank/DDBJ whole genome shotgun (WGS) entry which is preliminary data.</text>
</comment>
<keyword evidence="2" id="KW-1185">Reference proteome</keyword>
<name>A0ABS2GM77_9FIRM</name>
<dbReference type="Pfam" id="PF12675">
    <property type="entry name" value="DUF3795"/>
    <property type="match status" value="1"/>
</dbReference>
<accession>A0ABS2GM77</accession>
<dbReference type="Proteomes" id="UP000724149">
    <property type="component" value="Unassembled WGS sequence"/>
</dbReference>
<evidence type="ECO:0000313" key="1">
    <source>
        <dbReference type="EMBL" id="MBM6922649.1"/>
    </source>
</evidence>
<evidence type="ECO:0000313" key="2">
    <source>
        <dbReference type="Proteomes" id="UP000724149"/>
    </source>
</evidence>
<dbReference type="EMBL" id="JACSNR010000002">
    <property type="protein sequence ID" value="MBM6922649.1"/>
    <property type="molecule type" value="Genomic_DNA"/>
</dbReference>
<gene>
    <name evidence="1" type="ORF">H9X81_02910</name>
</gene>
<dbReference type="RefSeq" id="WP_177503193.1">
    <property type="nucleotide sequence ID" value="NZ_JACSNR010000002.1"/>
</dbReference>
<sequence>MLISCCGNRCDECERYPGECPGCAAIGGKAEWCASLDVEVCPFVTCAAETGVSHCGECEEFPCELYELTLSEDAGEEERRAFAMARYRNFGLLDAQRFLEKQSD</sequence>
<protein>
    <submittedName>
        <fullName evidence="1">DUF3795 domain-containing protein</fullName>
    </submittedName>
</protein>
<reference evidence="1 2" key="1">
    <citation type="journal article" date="2021" name="Sci. Rep.">
        <title>The distribution of antibiotic resistance genes in chicken gut microbiota commensals.</title>
        <authorList>
            <person name="Juricova H."/>
            <person name="Matiasovicova J."/>
            <person name="Kubasova T."/>
            <person name="Cejkova D."/>
            <person name="Rychlik I."/>
        </authorList>
    </citation>
    <scope>NUCLEOTIDE SEQUENCE [LARGE SCALE GENOMIC DNA]</scope>
    <source>
        <strain evidence="1 2">An564</strain>
    </source>
</reference>